<evidence type="ECO:0000256" key="2">
    <source>
        <dbReference type="ARBA" id="ARBA00004141"/>
    </source>
</evidence>
<keyword evidence="9" id="KW-0378">Hydrolase</keyword>
<dbReference type="Pfam" id="PF09810">
    <property type="entry name" value="Exo5"/>
    <property type="match status" value="1"/>
</dbReference>
<keyword evidence="7" id="KW-0812">Transmembrane</keyword>
<feature type="compositionally biased region" description="Pro residues" evidence="12">
    <location>
        <begin position="494"/>
        <end position="505"/>
    </location>
</feature>
<dbReference type="AlphaFoldDB" id="A0A2B7XKE0"/>
<feature type="region of interest" description="Disordered" evidence="12">
    <location>
        <begin position="457"/>
        <end position="516"/>
    </location>
</feature>
<feature type="compositionally biased region" description="Polar residues" evidence="12">
    <location>
        <begin position="101"/>
        <end position="113"/>
    </location>
</feature>
<keyword evidence="14" id="KW-1185">Reference proteome</keyword>
<keyword evidence="10" id="KW-1133">Transmembrane helix</keyword>
<dbReference type="GO" id="GO:0036297">
    <property type="term" value="P:interstrand cross-link repair"/>
    <property type="evidence" value="ECO:0007669"/>
    <property type="project" value="TreeGrafter"/>
</dbReference>
<dbReference type="GO" id="GO:0005634">
    <property type="term" value="C:nucleus"/>
    <property type="evidence" value="ECO:0007669"/>
    <property type="project" value="TreeGrafter"/>
</dbReference>
<name>A0A2B7XKE0_9EURO</name>
<organism evidence="13 14">
    <name type="scientific">Helicocarpus griseus UAMH5409</name>
    <dbReference type="NCBI Taxonomy" id="1447875"/>
    <lineage>
        <taxon>Eukaryota</taxon>
        <taxon>Fungi</taxon>
        <taxon>Dikarya</taxon>
        <taxon>Ascomycota</taxon>
        <taxon>Pezizomycotina</taxon>
        <taxon>Eurotiomycetes</taxon>
        <taxon>Eurotiomycetidae</taxon>
        <taxon>Onygenales</taxon>
        <taxon>Ajellomycetaceae</taxon>
        <taxon>Helicocarpus</taxon>
    </lineage>
</organism>
<evidence type="ECO:0000256" key="1">
    <source>
        <dbReference type="ARBA" id="ARBA00001966"/>
    </source>
</evidence>
<gene>
    <name evidence="13" type="ORF">AJ79_05707</name>
</gene>
<evidence type="ECO:0000256" key="9">
    <source>
        <dbReference type="ARBA" id="ARBA00022839"/>
    </source>
</evidence>
<dbReference type="PANTHER" id="PTHR14464">
    <property type="entry name" value="EXONUCLEASE V"/>
    <property type="match status" value="1"/>
</dbReference>
<dbReference type="PANTHER" id="PTHR14464:SF4">
    <property type="entry name" value="EXONUCLEASE V"/>
    <property type="match status" value="1"/>
</dbReference>
<sequence length="1155" mass="126264">MRFVVAVGGGSGRALSAVISAPRTTPVARGSRTLSCRDVNRVGRRRVREYSSSAPPPSSPRPSSPSARSNGGVSKPPSSSSVSTSAAASKKVDDTRDITESTHVPSQSVNNASNDDRTADSDNSPFTTPPTPPPPPQREQVPDPTTPAPTSAGASISAVPASTAIDNTATATRSSSSSTSSRSLRQFIHSSPIGRAADFYSRMQSRRPYWTQLWCTLFIYLCGDLSAQLFVGDMGGKEEEGGNEVNEGKSETGIMARYDPLRTARHLTVGAVACVPGYRWFMFLHNNFNFTSKFISIFTKVAINQAVFTPVFNTYFFSMHSLLAGTSVSDTWERLKLALPTSIKNSAKLWPAVTAFMFMYVDPQFRSIFAGGIAVGWQTYLSWLNQKAARDVRAAEAEGEGVAAAVASSASAPASAPARLVLLFSFFRDLLFSSAFLFFLLVGQGINLSHTVSTIQRQKTRNNYDKHRHQMSQQIPHNSSAVPVVPVTSNNPLSQPPPQERPSPDTPASSDYGSDFSSDEEELLNLLLAKIGEEQQQQQQEATTITTSTATSAAVETVGTIEARTATEEEEITCAEETAPAPTGGVESPVLVVADIEDYEYAGISHTEHPNSLEGREKERRRELEREQEQLAAEKGQSASANENGNTHVSTVDTLSPLDRFRKPPRKALSVTDLVSPAWCELQYWYTLSKFGRKRATPAMKQGTVVHKELEDQVHTTVPIEVMTREDGWALRIWNVIQGLRTLRVAGMTRELEVWGNVDGEIVTGIIDQLSYKCPDPELDASAEAHYADFRTSKTLLPEYQTSINEFFLSPAGGGRRFSDIGMKISELDEGQSPTTSSTTPPATQPKKIYITDIKTRGKTSRSIPSVSSTGFRPTHLQLQLYYHFLNRLVTSDDVTIDAIAARYNLETETPFSDSFIAQIGSLNEEFFDASQDFEDADYSPKSPSNSQDSMTILLEHNSLSRLWKLMKSQLRLTFIPPNTQPASTTTTTSTTPDYNPPLSFQPPSPSPSHTEPSTPTLISPVLTATYITPPDTPSDHMQYLGSRSFLFNPSFLYGYLADEMRWWRGDRQTRGVQVMEAWKCRICEFREECEWRREMEGRLAGNKRIKRGAVAVDAEAAAAAAGAAAAVEGLPGEGEGDDGNEGNEDVAGVGQSVV</sequence>
<evidence type="ECO:0000256" key="3">
    <source>
        <dbReference type="ARBA" id="ARBA00006824"/>
    </source>
</evidence>
<feature type="compositionally biased region" description="Acidic residues" evidence="12">
    <location>
        <begin position="1135"/>
        <end position="1145"/>
    </location>
</feature>
<feature type="compositionally biased region" description="Polar residues" evidence="12">
    <location>
        <begin position="506"/>
        <end position="516"/>
    </location>
</feature>
<dbReference type="EMBL" id="PDNB01000093">
    <property type="protein sequence ID" value="PGH09395.1"/>
    <property type="molecule type" value="Genomic_DNA"/>
</dbReference>
<feature type="compositionally biased region" description="Basic and acidic residues" evidence="12">
    <location>
        <begin position="606"/>
        <end position="629"/>
    </location>
</feature>
<dbReference type="GO" id="GO:0045145">
    <property type="term" value="F:single-stranded DNA 5'-3' DNA exonuclease activity"/>
    <property type="evidence" value="ECO:0007669"/>
    <property type="project" value="InterPro"/>
</dbReference>
<feature type="compositionally biased region" description="Polar residues" evidence="12">
    <location>
        <begin position="471"/>
        <end position="493"/>
    </location>
</feature>
<dbReference type="InterPro" id="IPR019190">
    <property type="entry name" value="EXOV"/>
</dbReference>
<feature type="compositionally biased region" description="Low complexity" evidence="12">
    <location>
        <begin position="64"/>
        <end position="89"/>
    </location>
</feature>
<comment type="cofactor">
    <cofactor evidence="1">
        <name>[4Fe-4S] cluster</name>
        <dbReference type="ChEBI" id="CHEBI:49883"/>
    </cofactor>
</comment>
<accession>A0A2B7XKE0</accession>
<comment type="caution">
    <text evidence="13">The sequence shown here is derived from an EMBL/GenBank/DDBJ whole genome shotgun (WGS) entry which is preliminary data.</text>
</comment>
<comment type="subunit">
    <text evidence="5">Monomer.</text>
</comment>
<evidence type="ECO:0000256" key="6">
    <source>
        <dbReference type="ARBA" id="ARBA00022485"/>
    </source>
</evidence>
<comment type="similarity">
    <text evidence="3">Belongs to the peroxisomal membrane protein PXMP2/4 family.</text>
</comment>
<keyword evidence="6" id="KW-0479">Metal-binding</keyword>
<reference evidence="13 14" key="1">
    <citation type="submission" date="2017-10" db="EMBL/GenBank/DDBJ databases">
        <title>Comparative genomics in systemic dimorphic fungi from Ajellomycetaceae.</title>
        <authorList>
            <person name="Munoz J.F."/>
            <person name="Mcewen J.G."/>
            <person name="Clay O.K."/>
            <person name="Cuomo C.A."/>
        </authorList>
    </citation>
    <scope>NUCLEOTIDE SEQUENCE [LARGE SCALE GENOMIC DNA]</scope>
    <source>
        <strain evidence="13 14">UAMH5409</strain>
    </source>
</reference>
<feature type="compositionally biased region" description="Pro residues" evidence="12">
    <location>
        <begin position="127"/>
        <end position="137"/>
    </location>
</feature>
<feature type="compositionally biased region" description="Basic and acidic residues" evidence="12">
    <location>
        <begin position="90"/>
        <end position="100"/>
    </location>
</feature>
<dbReference type="GO" id="GO:0005739">
    <property type="term" value="C:mitochondrion"/>
    <property type="evidence" value="ECO:0007669"/>
    <property type="project" value="TreeGrafter"/>
</dbReference>
<evidence type="ECO:0000313" key="14">
    <source>
        <dbReference type="Proteomes" id="UP000223968"/>
    </source>
</evidence>
<feature type="region of interest" description="Disordered" evidence="12">
    <location>
        <begin position="21"/>
        <end position="162"/>
    </location>
</feature>
<proteinExistence type="inferred from homology"/>
<evidence type="ECO:0008006" key="15">
    <source>
        <dbReference type="Google" id="ProtNLM"/>
    </source>
</evidence>
<evidence type="ECO:0000256" key="7">
    <source>
        <dbReference type="ARBA" id="ARBA00022692"/>
    </source>
</evidence>
<feature type="compositionally biased region" description="Pro residues" evidence="12">
    <location>
        <begin position="54"/>
        <end position="63"/>
    </location>
</feature>
<feature type="region of interest" description="Disordered" evidence="12">
    <location>
        <begin position="977"/>
        <end position="1016"/>
    </location>
</feature>
<evidence type="ECO:0000256" key="12">
    <source>
        <dbReference type="SAM" id="MobiDB-lite"/>
    </source>
</evidence>
<dbReference type="GO" id="GO:0051539">
    <property type="term" value="F:4 iron, 4 sulfur cluster binding"/>
    <property type="evidence" value="ECO:0007669"/>
    <property type="project" value="UniProtKB-KW"/>
</dbReference>
<evidence type="ECO:0000256" key="11">
    <source>
        <dbReference type="ARBA" id="ARBA00023136"/>
    </source>
</evidence>
<comment type="subcellular location">
    <subcellularLocation>
        <location evidence="2">Membrane</location>
        <topology evidence="2">Multi-pass membrane protein</topology>
    </subcellularLocation>
</comment>
<evidence type="ECO:0000256" key="5">
    <source>
        <dbReference type="ARBA" id="ARBA00011245"/>
    </source>
</evidence>
<protein>
    <recommendedName>
        <fullName evidence="15">Exonuclease V, mitochondrial</fullName>
    </recommendedName>
</protein>
<evidence type="ECO:0000256" key="8">
    <source>
        <dbReference type="ARBA" id="ARBA00022722"/>
    </source>
</evidence>
<feature type="region of interest" description="Disordered" evidence="12">
    <location>
        <begin position="1129"/>
        <end position="1155"/>
    </location>
</feature>
<keyword evidence="8" id="KW-0540">Nuclease</keyword>
<dbReference type="InterPro" id="IPR007248">
    <property type="entry name" value="Mpv17_PMP22"/>
</dbReference>
<evidence type="ECO:0000256" key="4">
    <source>
        <dbReference type="ARBA" id="ARBA00009797"/>
    </source>
</evidence>
<keyword evidence="11" id="KW-0472">Membrane</keyword>
<feature type="compositionally biased region" description="Polar residues" evidence="12">
    <location>
        <begin position="637"/>
        <end position="652"/>
    </location>
</feature>
<evidence type="ECO:0000256" key="10">
    <source>
        <dbReference type="ARBA" id="ARBA00022989"/>
    </source>
</evidence>
<dbReference type="Pfam" id="PF04117">
    <property type="entry name" value="Mpv17_PMP22"/>
    <property type="match status" value="1"/>
</dbReference>
<keyword evidence="6" id="KW-0004">4Fe-4S</keyword>
<dbReference type="Proteomes" id="UP000223968">
    <property type="component" value="Unassembled WGS sequence"/>
</dbReference>
<comment type="similarity">
    <text evidence="4">Belongs to the EXO5 family.</text>
</comment>
<keyword evidence="9" id="KW-0269">Exonuclease</keyword>
<keyword evidence="6" id="KW-0411">Iron-sulfur</keyword>
<dbReference type="OrthoDB" id="354769at2759"/>
<feature type="region of interest" description="Disordered" evidence="12">
    <location>
        <begin position="603"/>
        <end position="652"/>
    </location>
</feature>
<feature type="compositionally biased region" description="Low complexity" evidence="12">
    <location>
        <begin position="977"/>
        <end position="999"/>
    </location>
</feature>
<evidence type="ECO:0000313" key="13">
    <source>
        <dbReference type="EMBL" id="PGH09395.1"/>
    </source>
</evidence>
<dbReference type="GO" id="GO:0016020">
    <property type="term" value="C:membrane"/>
    <property type="evidence" value="ECO:0007669"/>
    <property type="project" value="UniProtKB-SubCell"/>
</dbReference>
<keyword evidence="6" id="KW-0408">Iron</keyword>